<organism evidence="3 4">
    <name type="scientific">Nadsonia fulvescens var. elongata DSM 6958</name>
    <dbReference type="NCBI Taxonomy" id="857566"/>
    <lineage>
        <taxon>Eukaryota</taxon>
        <taxon>Fungi</taxon>
        <taxon>Dikarya</taxon>
        <taxon>Ascomycota</taxon>
        <taxon>Saccharomycotina</taxon>
        <taxon>Dipodascomycetes</taxon>
        <taxon>Dipodascales</taxon>
        <taxon>Dipodascales incertae sedis</taxon>
        <taxon>Nadsonia</taxon>
    </lineage>
</organism>
<accession>A0A1E3PDE5</accession>
<dbReference type="InterPro" id="IPR037445">
    <property type="entry name" value="MAGE"/>
</dbReference>
<dbReference type="InterPro" id="IPR041899">
    <property type="entry name" value="MAGE_WH2"/>
</dbReference>
<dbReference type="STRING" id="857566.A0A1E3PDE5"/>
<dbReference type="EMBL" id="KV454415">
    <property type="protein sequence ID" value="ODQ63234.1"/>
    <property type="molecule type" value="Genomic_DNA"/>
</dbReference>
<dbReference type="Gene3D" id="1.10.10.1200">
    <property type="entry name" value="MAGE homology domain, winged helix WH1 motif"/>
    <property type="match status" value="1"/>
</dbReference>
<dbReference type="PANTHER" id="PTHR11736:SF14">
    <property type="entry name" value="NSE3 HOMOLOG, SMC5-SMC6 COMPLEX COMPONENT"/>
    <property type="match status" value="1"/>
</dbReference>
<gene>
    <name evidence="3" type="ORF">NADFUDRAFT_53507</name>
</gene>
<dbReference type="GO" id="GO:0005634">
    <property type="term" value="C:nucleus"/>
    <property type="evidence" value="ECO:0007669"/>
    <property type="project" value="TreeGrafter"/>
</dbReference>
<dbReference type="SMART" id="SM01373">
    <property type="entry name" value="MAGE"/>
    <property type="match status" value="1"/>
</dbReference>
<evidence type="ECO:0000313" key="4">
    <source>
        <dbReference type="Proteomes" id="UP000095009"/>
    </source>
</evidence>
<dbReference type="Proteomes" id="UP000095009">
    <property type="component" value="Unassembled WGS sequence"/>
</dbReference>
<dbReference type="Pfam" id="PF01454">
    <property type="entry name" value="MAGE"/>
    <property type="match status" value="1"/>
</dbReference>
<name>A0A1E3PDE5_9ASCO</name>
<dbReference type="OrthoDB" id="205198at2759"/>
<evidence type="ECO:0000256" key="1">
    <source>
        <dbReference type="SAM" id="MobiDB-lite"/>
    </source>
</evidence>
<keyword evidence="4" id="KW-1185">Reference proteome</keyword>
<evidence type="ECO:0000259" key="2">
    <source>
        <dbReference type="SMART" id="SM01373"/>
    </source>
</evidence>
<feature type="domain" description="MAGE" evidence="2">
    <location>
        <begin position="70"/>
        <end position="277"/>
    </location>
</feature>
<dbReference type="InterPro" id="IPR041898">
    <property type="entry name" value="MAGE_WH1"/>
</dbReference>
<sequence length="328" mass="36870">MSQRQRVIRRIAESGDEEYENISEPASKRQKTNTQPPQSGIEDGVSYNAEIVTEPTFLTEDKFRRWTSQLVRLAISTQVNRKMITRELVYQTILTDIPLKSAEKKRLFDRILERAQEILKKTFCMELKLVPMDDSKLKEKAQPIKPGFSQTTGIKKVTQTSTGTWILTNVLPKKIRRALQYDLPNGELETMGFAFTVCTIVGGHGGTVTEATLLHYLELIAQGGTNDFLNGSIDGALRSLIGHHYIKKEKDEASHDTIKFKYSLGRRARVEFNTKGITNILHEVYDTQLEANSLASLTSRLTDAGVPEGEESDFEGDSVSEDEAAINQ</sequence>
<evidence type="ECO:0000313" key="3">
    <source>
        <dbReference type="EMBL" id="ODQ63234.1"/>
    </source>
</evidence>
<reference evidence="3 4" key="1">
    <citation type="journal article" date="2016" name="Proc. Natl. Acad. Sci. U.S.A.">
        <title>Comparative genomics of biotechnologically important yeasts.</title>
        <authorList>
            <person name="Riley R."/>
            <person name="Haridas S."/>
            <person name="Wolfe K.H."/>
            <person name="Lopes M.R."/>
            <person name="Hittinger C.T."/>
            <person name="Goeker M."/>
            <person name="Salamov A.A."/>
            <person name="Wisecaver J.H."/>
            <person name="Long T.M."/>
            <person name="Calvey C.H."/>
            <person name="Aerts A.L."/>
            <person name="Barry K.W."/>
            <person name="Choi C."/>
            <person name="Clum A."/>
            <person name="Coughlan A.Y."/>
            <person name="Deshpande S."/>
            <person name="Douglass A.P."/>
            <person name="Hanson S.J."/>
            <person name="Klenk H.-P."/>
            <person name="LaButti K.M."/>
            <person name="Lapidus A."/>
            <person name="Lindquist E.A."/>
            <person name="Lipzen A.M."/>
            <person name="Meier-Kolthoff J.P."/>
            <person name="Ohm R.A."/>
            <person name="Otillar R.P."/>
            <person name="Pangilinan J.L."/>
            <person name="Peng Y."/>
            <person name="Rokas A."/>
            <person name="Rosa C.A."/>
            <person name="Scheuner C."/>
            <person name="Sibirny A.A."/>
            <person name="Slot J.C."/>
            <person name="Stielow J.B."/>
            <person name="Sun H."/>
            <person name="Kurtzman C.P."/>
            <person name="Blackwell M."/>
            <person name="Grigoriev I.V."/>
            <person name="Jeffries T.W."/>
        </authorList>
    </citation>
    <scope>NUCLEOTIDE SEQUENCE [LARGE SCALE GENOMIC DNA]</scope>
    <source>
        <strain evidence="3 4">DSM 6958</strain>
    </source>
</reference>
<dbReference type="Gene3D" id="1.10.10.1210">
    <property type="entry name" value="MAGE homology domain, winged helix WH2 motif"/>
    <property type="match status" value="1"/>
</dbReference>
<feature type="compositionally biased region" description="Acidic residues" evidence="1">
    <location>
        <begin position="308"/>
        <end position="328"/>
    </location>
</feature>
<proteinExistence type="predicted"/>
<dbReference type="GO" id="GO:0006281">
    <property type="term" value="P:DNA repair"/>
    <property type="evidence" value="ECO:0007669"/>
    <property type="project" value="TreeGrafter"/>
</dbReference>
<feature type="region of interest" description="Disordered" evidence="1">
    <location>
        <begin position="304"/>
        <end position="328"/>
    </location>
</feature>
<feature type="region of interest" description="Disordered" evidence="1">
    <location>
        <begin position="1"/>
        <end position="44"/>
    </location>
</feature>
<dbReference type="AlphaFoldDB" id="A0A1E3PDE5"/>
<dbReference type="InterPro" id="IPR002190">
    <property type="entry name" value="MHD_dom"/>
</dbReference>
<dbReference type="PANTHER" id="PTHR11736">
    <property type="entry name" value="MELANOMA-ASSOCIATED ANTIGEN MAGE ANTIGEN"/>
    <property type="match status" value="1"/>
</dbReference>
<protein>
    <recommendedName>
        <fullName evidence="2">MAGE domain-containing protein</fullName>
    </recommendedName>
</protein>